<feature type="domain" description="HAMP" evidence="13">
    <location>
        <begin position="178"/>
        <end position="229"/>
    </location>
</feature>
<evidence type="ECO:0000256" key="2">
    <source>
        <dbReference type="ARBA" id="ARBA00004370"/>
    </source>
</evidence>
<dbReference type="InterPro" id="IPR004358">
    <property type="entry name" value="Sig_transdc_His_kin-like_C"/>
</dbReference>
<dbReference type="GO" id="GO:0016301">
    <property type="term" value="F:kinase activity"/>
    <property type="evidence" value="ECO:0007669"/>
    <property type="project" value="UniProtKB-KW"/>
</dbReference>
<dbReference type="InterPro" id="IPR003660">
    <property type="entry name" value="HAMP_dom"/>
</dbReference>
<dbReference type="SUPFAM" id="SSF47384">
    <property type="entry name" value="Homodimeric domain of signal transducing histidine kinase"/>
    <property type="match status" value="1"/>
</dbReference>
<dbReference type="CDD" id="cd06225">
    <property type="entry name" value="HAMP"/>
    <property type="match status" value="1"/>
</dbReference>
<evidence type="ECO:0000256" key="4">
    <source>
        <dbReference type="ARBA" id="ARBA00022553"/>
    </source>
</evidence>
<comment type="subcellular location">
    <subcellularLocation>
        <location evidence="2">Membrane</location>
    </subcellularLocation>
</comment>
<feature type="domain" description="Histidine kinase" evidence="12">
    <location>
        <begin position="237"/>
        <end position="449"/>
    </location>
</feature>
<name>A0ABS9V4N1_9BACT</name>
<dbReference type="PANTHER" id="PTHR45436">
    <property type="entry name" value="SENSOR HISTIDINE KINASE YKOH"/>
    <property type="match status" value="1"/>
</dbReference>
<dbReference type="Pfam" id="PF02518">
    <property type="entry name" value="HATPase_c"/>
    <property type="match status" value="1"/>
</dbReference>
<sequence length="449" mass="50937">MSIQQRITILFTAVSAGILAIFMGIVYFSASQNRASEFYNILQKEAITKVNLLTETQLNAETLQTIYRNNREILYEVEAAIYNADLELIYHDAVDIDFVKETPEMLSEIQGSEYIQFFQEEWQVVGILYRSAGKDYIITAAAYDEYGYNKLYNLRFTMMITYVLALLLIFLTGKYFSRNALLPLAKMAMDAKSISANNLDLRLKEGEDEIGKLAKTFNAMLERLEKSFESQKQFVSYLAHEFRTPLSIVIGEVELSLSKERETDMYRETLSTILKDAKKLAQLSESFLDLAKASYDKTQVKFLPIRVDECLIDASHKLQLAHADYKVELLIPEDLEEENITLLGNEYLLTTAFKNLLENGCKYSLGRTCRVNITFVDGILLITFSDHGLGIDAEEIGDIFKPFFRGKNKSQAEGSGIGLYLVEKIIALHEGKVKVTSKISEGTSFTVAF</sequence>
<comment type="caution">
    <text evidence="14">The sequence shown here is derived from an EMBL/GenBank/DDBJ whole genome shotgun (WGS) entry which is preliminary data.</text>
</comment>
<keyword evidence="15" id="KW-1185">Reference proteome</keyword>
<evidence type="ECO:0000256" key="3">
    <source>
        <dbReference type="ARBA" id="ARBA00012438"/>
    </source>
</evidence>
<evidence type="ECO:0000256" key="11">
    <source>
        <dbReference type="SAM" id="Phobius"/>
    </source>
</evidence>
<organism evidence="14 15">
    <name type="scientific">Belliella filtrata</name>
    <dbReference type="NCBI Taxonomy" id="2923435"/>
    <lineage>
        <taxon>Bacteria</taxon>
        <taxon>Pseudomonadati</taxon>
        <taxon>Bacteroidota</taxon>
        <taxon>Cytophagia</taxon>
        <taxon>Cytophagales</taxon>
        <taxon>Cyclobacteriaceae</taxon>
        <taxon>Belliella</taxon>
    </lineage>
</organism>
<proteinExistence type="predicted"/>
<comment type="catalytic activity">
    <reaction evidence="1">
        <text>ATP + protein L-histidine = ADP + protein N-phospho-L-histidine.</text>
        <dbReference type="EC" id="2.7.13.3"/>
    </reaction>
</comment>
<evidence type="ECO:0000256" key="1">
    <source>
        <dbReference type="ARBA" id="ARBA00000085"/>
    </source>
</evidence>
<evidence type="ECO:0000256" key="9">
    <source>
        <dbReference type="ARBA" id="ARBA00023012"/>
    </source>
</evidence>
<dbReference type="Gene3D" id="3.30.565.10">
    <property type="entry name" value="Histidine kinase-like ATPase, C-terminal domain"/>
    <property type="match status" value="1"/>
</dbReference>
<keyword evidence="9" id="KW-0902">Two-component regulatory system</keyword>
<evidence type="ECO:0000256" key="10">
    <source>
        <dbReference type="ARBA" id="ARBA00023136"/>
    </source>
</evidence>
<dbReference type="RefSeq" id="WP_241349293.1">
    <property type="nucleotide sequence ID" value="NZ_JAKZGP010000051.1"/>
</dbReference>
<keyword evidence="8 11" id="KW-1133">Transmembrane helix</keyword>
<dbReference type="Pfam" id="PF00512">
    <property type="entry name" value="HisKA"/>
    <property type="match status" value="1"/>
</dbReference>
<keyword evidence="10 11" id="KW-0472">Membrane</keyword>
<dbReference type="EC" id="2.7.13.3" evidence="3"/>
<dbReference type="InterPro" id="IPR036097">
    <property type="entry name" value="HisK_dim/P_sf"/>
</dbReference>
<dbReference type="CDD" id="cd00082">
    <property type="entry name" value="HisKA"/>
    <property type="match status" value="1"/>
</dbReference>
<evidence type="ECO:0000256" key="7">
    <source>
        <dbReference type="ARBA" id="ARBA00022777"/>
    </source>
</evidence>
<dbReference type="Proteomes" id="UP001165489">
    <property type="component" value="Unassembled WGS sequence"/>
</dbReference>
<dbReference type="SMART" id="SM00304">
    <property type="entry name" value="HAMP"/>
    <property type="match status" value="1"/>
</dbReference>
<evidence type="ECO:0000313" key="15">
    <source>
        <dbReference type="Proteomes" id="UP001165489"/>
    </source>
</evidence>
<accession>A0ABS9V4N1</accession>
<dbReference type="EMBL" id="JAKZGP010000051">
    <property type="protein sequence ID" value="MCH7410935.1"/>
    <property type="molecule type" value="Genomic_DNA"/>
</dbReference>
<dbReference type="PRINTS" id="PR00344">
    <property type="entry name" value="BCTRLSENSOR"/>
</dbReference>
<keyword evidence="7 14" id="KW-0418">Kinase</keyword>
<evidence type="ECO:0000313" key="14">
    <source>
        <dbReference type="EMBL" id="MCH7410935.1"/>
    </source>
</evidence>
<dbReference type="InterPro" id="IPR036890">
    <property type="entry name" value="HATPase_C_sf"/>
</dbReference>
<dbReference type="SUPFAM" id="SSF158472">
    <property type="entry name" value="HAMP domain-like"/>
    <property type="match status" value="1"/>
</dbReference>
<evidence type="ECO:0000256" key="8">
    <source>
        <dbReference type="ARBA" id="ARBA00022989"/>
    </source>
</evidence>
<dbReference type="PANTHER" id="PTHR45436:SF5">
    <property type="entry name" value="SENSOR HISTIDINE KINASE TRCS"/>
    <property type="match status" value="1"/>
</dbReference>
<evidence type="ECO:0000259" key="13">
    <source>
        <dbReference type="PROSITE" id="PS50885"/>
    </source>
</evidence>
<protein>
    <recommendedName>
        <fullName evidence="3">histidine kinase</fullName>
        <ecNumber evidence="3">2.7.13.3</ecNumber>
    </recommendedName>
</protein>
<keyword evidence="4" id="KW-0597">Phosphoprotein</keyword>
<reference evidence="14" key="1">
    <citation type="submission" date="2022-03" db="EMBL/GenBank/DDBJ databases">
        <title>De novo assembled genomes of Belliella spp. (Cyclobacteriaceae) strains.</title>
        <authorList>
            <person name="Szabo A."/>
            <person name="Korponai K."/>
            <person name="Felfoldi T."/>
        </authorList>
    </citation>
    <scope>NUCLEOTIDE SEQUENCE</scope>
    <source>
        <strain evidence="14">DSM 111904</strain>
    </source>
</reference>
<evidence type="ECO:0000256" key="5">
    <source>
        <dbReference type="ARBA" id="ARBA00022679"/>
    </source>
</evidence>
<dbReference type="SMART" id="SM00387">
    <property type="entry name" value="HATPase_c"/>
    <property type="match status" value="1"/>
</dbReference>
<dbReference type="Gene3D" id="1.10.287.130">
    <property type="match status" value="1"/>
</dbReference>
<dbReference type="Pfam" id="PF00672">
    <property type="entry name" value="HAMP"/>
    <property type="match status" value="1"/>
</dbReference>
<dbReference type="SUPFAM" id="SSF55874">
    <property type="entry name" value="ATPase domain of HSP90 chaperone/DNA topoisomerase II/histidine kinase"/>
    <property type="match status" value="1"/>
</dbReference>
<evidence type="ECO:0000259" key="12">
    <source>
        <dbReference type="PROSITE" id="PS50109"/>
    </source>
</evidence>
<feature type="transmembrane region" description="Helical" evidence="11">
    <location>
        <begin position="7"/>
        <end position="30"/>
    </location>
</feature>
<feature type="transmembrane region" description="Helical" evidence="11">
    <location>
        <begin position="156"/>
        <end position="177"/>
    </location>
</feature>
<dbReference type="InterPro" id="IPR003594">
    <property type="entry name" value="HATPase_dom"/>
</dbReference>
<dbReference type="PROSITE" id="PS50885">
    <property type="entry name" value="HAMP"/>
    <property type="match status" value="1"/>
</dbReference>
<dbReference type="InterPro" id="IPR003661">
    <property type="entry name" value="HisK_dim/P_dom"/>
</dbReference>
<dbReference type="PROSITE" id="PS50109">
    <property type="entry name" value="HIS_KIN"/>
    <property type="match status" value="1"/>
</dbReference>
<evidence type="ECO:0000256" key="6">
    <source>
        <dbReference type="ARBA" id="ARBA00022692"/>
    </source>
</evidence>
<dbReference type="SMART" id="SM00388">
    <property type="entry name" value="HisKA"/>
    <property type="match status" value="1"/>
</dbReference>
<dbReference type="InterPro" id="IPR005467">
    <property type="entry name" value="His_kinase_dom"/>
</dbReference>
<keyword evidence="6 11" id="KW-0812">Transmembrane</keyword>
<dbReference type="InterPro" id="IPR050428">
    <property type="entry name" value="TCS_sensor_his_kinase"/>
</dbReference>
<gene>
    <name evidence="14" type="ORF">MM239_16115</name>
</gene>
<keyword evidence="5" id="KW-0808">Transferase</keyword>
<dbReference type="Gene3D" id="6.10.340.10">
    <property type="match status" value="1"/>
</dbReference>